<keyword evidence="6" id="KW-0067">ATP-binding</keyword>
<evidence type="ECO:0000256" key="6">
    <source>
        <dbReference type="ARBA" id="ARBA00022840"/>
    </source>
</evidence>
<dbReference type="InterPro" id="IPR027417">
    <property type="entry name" value="P-loop_NTPase"/>
</dbReference>
<evidence type="ECO:0000256" key="5">
    <source>
        <dbReference type="ARBA" id="ARBA00022806"/>
    </source>
</evidence>
<dbReference type="Gene3D" id="3.40.50.300">
    <property type="entry name" value="P-loop containing nucleotide triphosphate hydrolases"/>
    <property type="match status" value="3"/>
</dbReference>
<keyword evidence="4 10" id="KW-0378">Hydrolase</keyword>
<dbReference type="CDD" id="cd18791">
    <property type="entry name" value="SF2_C_RHA"/>
    <property type="match status" value="1"/>
</dbReference>
<dbReference type="InterPro" id="IPR014001">
    <property type="entry name" value="Helicase_ATP-bd"/>
</dbReference>
<keyword evidence="3" id="KW-0547">Nucleotide-binding</keyword>
<dbReference type="InterPro" id="IPR002464">
    <property type="entry name" value="DNA/RNA_helicase_DEAH_CS"/>
</dbReference>
<dbReference type="GO" id="GO:0005730">
    <property type="term" value="C:nucleolus"/>
    <property type="evidence" value="ECO:0007669"/>
    <property type="project" value="TreeGrafter"/>
</dbReference>
<dbReference type="InterPro" id="IPR011545">
    <property type="entry name" value="DEAD/DEAH_box_helicase_dom"/>
</dbReference>
<dbReference type="GO" id="GO:0005524">
    <property type="term" value="F:ATP binding"/>
    <property type="evidence" value="ECO:0007669"/>
    <property type="project" value="UniProtKB-KW"/>
</dbReference>
<feature type="compositionally biased region" description="Basic and acidic residues" evidence="7">
    <location>
        <begin position="876"/>
        <end position="893"/>
    </location>
</feature>
<evidence type="ECO:0000259" key="8">
    <source>
        <dbReference type="PROSITE" id="PS51192"/>
    </source>
</evidence>
<dbReference type="GO" id="GO:0016787">
    <property type="term" value="F:hydrolase activity"/>
    <property type="evidence" value="ECO:0007669"/>
    <property type="project" value="UniProtKB-KW"/>
</dbReference>
<evidence type="ECO:0000256" key="7">
    <source>
        <dbReference type="SAM" id="MobiDB-lite"/>
    </source>
</evidence>
<dbReference type="GO" id="GO:0003724">
    <property type="term" value="F:RNA helicase activity"/>
    <property type="evidence" value="ECO:0007669"/>
    <property type="project" value="UniProtKB-EC"/>
</dbReference>
<protein>
    <recommendedName>
        <fullName evidence="2">RNA helicase</fullName>
        <ecNumber evidence="2">3.6.4.13</ecNumber>
    </recommendedName>
</protein>
<evidence type="ECO:0000256" key="1">
    <source>
        <dbReference type="ARBA" id="ARBA00008792"/>
    </source>
</evidence>
<dbReference type="SUPFAM" id="SSF52540">
    <property type="entry name" value="P-loop containing nucleoside triphosphate hydrolases"/>
    <property type="match status" value="1"/>
</dbReference>
<dbReference type="GO" id="GO:1990904">
    <property type="term" value="C:ribonucleoprotein complex"/>
    <property type="evidence" value="ECO:0007669"/>
    <property type="project" value="UniProtKB-ARBA"/>
</dbReference>
<dbReference type="SMART" id="SM00487">
    <property type="entry name" value="DEXDc"/>
    <property type="match status" value="1"/>
</dbReference>
<evidence type="ECO:0000256" key="2">
    <source>
        <dbReference type="ARBA" id="ARBA00012552"/>
    </source>
</evidence>
<feature type="compositionally biased region" description="Basic and acidic residues" evidence="7">
    <location>
        <begin position="122"/>
        <end position="131"/>
    </location>
</feature>
<dbReference type="InterPro" id="IPR048333">
    <property type="entry name" value="HA2_WH"/>
</dbReference>
<feature type="compositionally biased region" description="Acidic residues" evidence="7">
    <location>
        <begin position="140"/>
        <end position="152"/>
    </location>
</feature>
<accession>A0A1Y1V9T3</accession>
<feature type="domain" description="Helicase C-terminal" evidence="9">
    <location>
        <begin position="576"/>
        <end position="761"/>
    </location>
</feature>
<name>A0A1Y1V9T3_9FUNG</name>
<evidence type="ECO:0000313" key="11">
    <source>
        <dbReference type="Proteomes" id="UP000193719"/>
    </source>
</evidence>
<dbReference type="Gene3D" id="1.20.120.1080">
    <property type="match status" value="1"/>
</dbReference>
<dbReference type="Pfam" id="PF00270">
    <property type="entry name" value="DEAD"/>
    <property type="match status" value="1"/>
</dbReference>
<evidence type="ECO:0000256" key="3">
    <source>
        <dbReference type="ARBA" id="ARBA00022741"/>
    </source>
</evidence>
<dbReference type="GO" id="GO:0000462">
    <property type="term" value="P:maturation of SSU-rRNA from tricistronic rRNA transcript (SSU-rRNA, 5.8S rRNA, LSU-rRNA)"/>
    <property type="evidence" value="ECO:0007669"/>
    <property type="project" value="TreeGrafter"/>
</dbReference>
<dbReference type="InterPro" id="IPR056371">
    <property type="entry name" value="DHX37-like_C"/>
</dbReference>
<dbReference type="OrthoDB" id="10253254at2759"/>
<reference evidence="10 11" key="2">
    <citation type="submission" date="2016-08" db="EMBL/GenBank/DDBJ databases">
        <title>Pervasive Adenine N6-methylation of Active Genes in Fungi.</title>
        <authorList>
            <consortium name="DOE Joint Genome Institute"/>
            <person name="Mondo S.J."/>
            <person name="Dannebaum R.O."/>
            <person name="Kuo R.C."/>
            <person name="Labutti K."/>
            <person name="Haridas S."/>
            <person name="Kuo A."/>
            <person name="Salamov A."/>
            <person name="Ahrendt S.R."/>
            <person name="Lipzen A."/>
            <person name="Sullivan W."/>
            <person name="Andreopoulos W.B."/>
            <person name="Clum A."/>
            <person name="Lindquist E."/>
            <person name="Daum C."/>
            <person name="Ramamoorthy G.K."/>
            <person name="Gryganskyi A."/>
            <person name="Culley D."/>
            <person name="Magnuson J.K."/>
            <person name="James T.Y."/>
            <person name="O'Malley M.A."/>
            <person name="Stajich J.E."/>
            <person name="Spatafora J.W."/>
            <person name="Visel A."/>
            <person name="Grigoriev I.V."/>
        </authorList>
    </citation>
    <scope>NUCLEOTIDE SEQUENCE [LARGE SCALE GENOMIC DNA]</scope>
    <source>
        <strain evidence="11">finn</strain>
    </source>
</reference>
<reference evidence="10 11" key="1">
    <citation type="submission" date="2016-08" db="EMBL/GenBank/DDBJ databases">
        <title>Genomes of anaerobic fungi encode conserved fungal cellulosomes for biomass hydrolysis.</title>
        <authorList>
            <consortium name="DOE Joint Genome Institute"/>
            <person name="Haitjema C.H."/>
            <person name="Gilmore S.P."/>
            <person name="Henske J.K."/>
            <person name="Solomon K.V."/>
            <person name="De Groot R."/>
            <person name="Kuo A."/>
            <person name="Mondo S.J."/>
            <person name="Salamov A.A."/>
            <person name="Labutti K."/>
            <person name="Zhao Z."/>
            <person name="Chiniquy J."/>
            <person name="Barry K."/>
            <person name="Brewer H.M."/>
            <person name="Purvine S.O."/>
            <person name="Wright A.T."/>
            <person name="Boxma B."/>
            <person name="Van Alen T."/>
            <person name="Hackstein J.H."/>
            <person name="Baker S.E."/>
            <person name="Grigoriev I.V."/>
            <person name="O'Malley M.A."/>
        </authorList>
    </citation>
    <scope>NUCLEOTIDE SEQUENCE [LARGE SCALE GENOMIC DNA]</scope>
    <source>
        <strain evidence="11">finn</strain>
    </source>
</reference>
<dbReference type="PANTHER" id="PTHR18934">
    <property type="entry name" value="ATP-DEPENDENT RNA HELICASE"/>
    <property type="match status" value="1"/>
</dbReference>
<comment type="caution">
    <text evidence="10">The sequence shown here is derived from an EMBL/GenBank/DDBJ whole genome shotgun (WGS) entry which is preliminary data.</text>
</comment>
<dbReference type="Pfam" id="PF00271">
    <property type="entry name" value="Helicase_C"/>
    <property type="match status" value="1"/>
</dbReference>
<feature type="region of interest" description="Disordered" evidence="7">
    <location>
        <begin position="545"/>
        <end position="609"/>
    </location>
</feature>
<comment type="similarity">
    <text evidence="1">Belongs to the DEAD box helicase family. DEAH subfamily.</text>
</comment>
<dbReference type="Pfam" id="PF07717">
    <property type="entry name" value="OB_NTP_bind"/>
    <property type="match status" value="1"/>
</dbReference>
<dbReference type="PROSITE" id="PS51194">
    <property type="entry name" value="HELICASE_CTER"/>
    <property type="match status" value="1"/>
</dbReference>
<evidence type="ECO:0000259" key="9">
    <source>
        <dbReference type="PROSITE" id="PS51194"/>
    </source>
</evidence>
<feature type="compositionally biased region" description="Basic and acidic residues" evidence="7">
    <location>
        <begin position="1"/>
        <end position="20"/>
    </location>
</feature>
<feature type="domain" description="Helicase ATP-binding" evidence="8">
    <location>
        <begin position="243"/>
        <end position="446"/>
    </location>
</feature>
<dbReference type="InterPro" id="IPR007502">
    <property type="entry name" value="Helicase-assoc_dom"/>
</dbReference>
<gene>
    <name evidence="10" type="ORF">BCR36DRAFT_290982</name>
</gene>
<dbReference type="PROSITE" id="PS00690">
    <property type="entry name" value="DEAH_ATP_HELICASE"/>
    <property type="match status" value="1"/>
</dbReference>
<dbReference type="Proteomes" id="UP000193719">
    <property type="component" value="Unassembled WGS sequence"/>
</dbReference>
<evidence type="ECO:0000256" key="4">
    <source>
        <dbReference type="ARBA" id="ARBA00022801"/>
    </source>
</evidence>
<dbReference type="Pfam" id="PF04408">
    <property type="entry name" value="WHD_HA2"/>
    <property type="match status" value="1"/>
</dbReference>
<dbReference type="SMART" id="SM00847">
    <property type="entry name" value="HA2"/>
    <property type="match status" value="1"/>
</dbReference>
<feature type="compositionally biased region" description="Acidic residues" evidence="7">
    <location>
        <begin position="108"/>
        <end position="121"/>
    </location>
</feature>
<feature type="region of interest" description="Disordered" evidence="7">
    <location>
        <begin position="36"/>
        <end position="171"/>
    </location>
</feature>
<feature type="compositionally biased region" description="Acidic residues" evidence="7">
    <location>
        <begin position="859"/>
        <end position="875"/>
    </location>
</feature>
<proteinExistence type="inferred from homology"/>
<dbReference type="InterPro" id="IPR011709">
    <property type="entry name" value="DEAD-box_helicase_OB_fold"/>
</dbReference>
<keyword evidence="11" id="KW-1185">Reference proteome</keyword>
<dbReference type="SMART" id="SM00490">
    <property type="entry name" value="HELICc"/>
    <property type="match status" value="1"/>
</dbReference>
<keyword evidence="5" id="KW-0347">Helicase</keyword>
<dbReference type="CDD" id="cd17982">
    <property type="entry name" value="DEXHc_DHX37"/>
    <property type="match status" value="1"/>
</dbReference>
<dbReference type="InterPro" id="IPR001650">
    <property type="entry name" value="Helicase_C-like"/>
</dbReference>
<dbReference type="Pfam" id="PF21010">
    <property type="entry name" value="HA2_C"/>
    <property type="match status" value="1"/>
</dbReference>
<dbReference type="STRING" id="1754191.A0A1Y1V9T3"/>
<dbReference type="PANTHER" id="PTHR18934:SF99">
    <property type="entry name" value="ATP-DEPENDENT RNA HELICASE DHX37-RELATED"/>
    <property type="match status" value="1"/>
</dbReference>
<feature type="region of interest" description="Disordered" evidence="7">
    <location>
        <begin position="1"/>
        <end position="21"/>
    </location>
</feature>
<dbReference type="EC" id="3.6.4.13" evidence="2"/>
<feature type="compositionally biased region" description="Basic residues" evidence="7">
    <location>
        <begin position="75"/>
        <end position="84"/>
    </location>
</feature>
<sequence>MYGERRGDDVEDKPKEEISFNKKPSKFIKSIPAFGSALKSSKSSKTSFTPIEFGSALKKRKTSDDDEDKPISERKLKKRQRKLKKKEEKRLLKEKQKQEELEKKAKEEEEDNTENSENENENEIKDEKTESENENNTSESESDSESNSESESDSTNRDENGEELNEDGLVKTCVLANLPKIPEYVLEERRKKKEEEEEKERQRKLLEASKPYRPAFYDPVYRKDEIQLARLQLPVTAEEQQIMETIMENDVTILCGETGSGKTTQIPQFLYEAGFGNPKHPQFTGMIGITQPRRVAAVSMAKRISEEMNLTNGEVAYQIRYDSGTVKPFTRIKFMTDGILLRELSLAASSDKSNNNASKDTAKNQNVEDLLLTKYSAIIIDEAHERTVGTDVLIGWLTRIVKLRNDKDSMLAKKLNKPLKLIIMSATLRVDDFTQNKTLFPTKVPPVIKVDGRQHKVVVHYNKRTPVDDYITDVYKKICKIHKKLPSGGILVFLTGQQEIQILCKKLRKKFPINRNKDAMLIDNQSKDSSDESSDNEDDIDNLQKKEKATGAGGFGAEDDNVELENDNKDKAKTTQMLDDMSDIEDEDEEASDSEEEEITILNGDIDDEEDEEFDKVMDDDEDDDDVPVGGLHVLPLYSLLPTAAQLRVFEKPPENSRLCVIATNVAETSLTIPNIRYVVDTGKVKTRVYDPYTGIQTYQIRWTSKASADQRAGRAGRTGPGHCYRLFSSAVFNDQFEGFSKPEILKTPIDGVVVQMKSMGISQVCNFPFPTAPNRDQLRKSERILTYLGALDPDTKNLKITPLGKLIAKLPVLPRYGKMLILAAQQGNAILPYVIAIVAGLSVGDPFERDETLLSNNNEEDSDDENDSDSESDDDIKNENELLDRKGELKNKVENEMKAQRRELRKKYYQVMQAYNGKNPISDFIKLLTSIGAFEHFRSTNPSEEKLNEYCKEKFVRLKAMLEISKLRHQLTNLIKTVFYDTNVSISKQLSQTLDSLYMNPRMPPPNENQINLICQIVLSGFPDQVAYINDSYPKNIKNPQPSYTTIYTSNQQFVGIHRNSSIYAKHPTPRWVIYQEMVGKEQHLSADQSELIHTRSSENLTGDKFWMKGITIIKDEWLGKLMTRGLCRWGRILEKPEPHYDAEKDTIKCFVSPNYGPHNWPLSTIEVDFPSASEAQTVNISGIASKIQWFARFLLEGKIINQQTLNSGKVAVKKNDDPIHKIVIQRGLFGLLEPFINSKPSIMTKTWAKTQSKVLDLTRVLAASNIDSKQKLLQKWSTQPKFFLDAYLLWVPSQLHTAIKNIWPPVNIKIDEITKEMIVSF</sequence>
<feature type="region of interest" description="Disordered" evidence="7">
    <location>
        <begin position="854"/>
        <end position="893"/>
    </location>
</feature>
<dbReference type="PROSITE" id="PS51192">
    <property type="entry name" value="HELICASE_ATP_BIND_1"/>
    <property type="match status" value="1"/>
</dbReference>
<feature type="compositionally biased region" description="Acidic residues" evidence="7">
    <location>
        <begin position="580"/>
        <end position="609"/>
    </location>
</feature>
<evidence type="ECO:0000313" key="10">
    <source>
        <dbReference type="EMBL" id="ORX49992.1"/>
    </source>
</evidence>
<dbReference type="Pfam" id="PF23362">
    <property type="entry name" value="DHX37_C"/>
    <property type="match status" value="1"/>
</dbReference>
<dbReference type="EMBL" id="MCFH01000022">
    <property type="protein sequence ID" value="ORX49992.1"/>
    <property type="molecule type" value="Genomic_DNA"/>
</dbReference>
<organism evidence="10 11">
    <name type="scientific">Piromyces finnis</name>
    <dbReference type="NCBI Taxonomy" id="1754191"/>
    <lineage>
        <taxon>Eukaryota</taxon>
        <taxon>Fungi</taxon>
        <taxon>Fungi incertae sedis</taxon>
        <taxon>Chytridiomycota</taxon>
        <taxon>Chytridiomycota incertae sedis</taxon>
        <taxon>Neocallimastigomycetes</taxon>
        <taxon>Neocallimastigales</taxon>
        <taxon>Neocallimastigaceae</taxon>
        <taxon>Piromyces</taxon>
    </lineage>
</organism>
<dbReference type="FunFam" id="3.40.50.300:FF:003770">
    <property type="entry name" value="ATP-dependent RNA helicase DHR1, putative"/>
    <property type="match status" value="1"/>
</dbReference>
<dbReference type="GO" id="GO:0003723">
    <property type="term" value="F:RNA binding"/>
    <property type="evidence" value="ECO:0007669"/>
    <property type="project" value="TreeGrafter"/>
</dbReference>
<feature type="compositionally biased region" description="Basic and acidic residues" evidence="7">
    <location>
        <begin position="85"/>
        <end position="107"/>
    </location>
</feature>